<evidence type="ECO:0000313" key="3">
    <source>
        <dbReference type="Proteomes" id="UP001596542"/>
    </source>
</evidence>
<dbReference type="Gene3D" id="3.30.365.10">
    <property type="entry name" value="Aldehyde oxidase/xanthine dehydrogenase, molybdopterin binding domain"/>
    <property type="match status" value="4"/>
</dbReference>
<name>A0ABW2IB43_9BURK</name>
<dbReference type="SUPFAM" id="SSF56003">
    <property type="entry name" value="Molybdenum cofactor-binding domain"/>
    <property type="match status" value="2"/>
</dbReference>
<organism evidence="2 3">
    <name type="scientific">Herminiimonas glaciei</name>
    <dbReference type="NCBI Taxonomy" id="523788"/>
    <lineage>
        <taxon>Bacteria</taxon>
        <taxon>Pseudomonadati</taxon>
        <taxon>Pseudomonadota</taxon>
        <taxon>Betaproteobacteria</taxon>
        <taxon>Burkholderiales</taxon>
        <taxon>Oxalobacteraceae</taxon>
        <taxon>Herminiimonas</taxon>
    </lineage>
</organism>
<dbReference type="InterPro" id="IPR012368">
    <property type="entry name" value="OxRdtase_Mopterin-bd_su_IorB"/>
</dbReference>
<dbReference type="Pfam" id="PF02738">
    <property type="entry name" value="MoCoBD_1"/>
    <property type="match status" value="1"/>
</dbReference>
<dbReference type="Proteomes" id="UP001596542">
    <property type="component" value="Unassembled WGS sequence"/>
</dbReference>
<sequence>MSTVFDNENGNGAPALPALPSMTRRTWLKGAGALTGLALTVGAAGIVRAATSDEIKKYGGDGMPGGLVDDTLVFVSIAADGIVTIVAHRSEMGQGVRTSLPMVVADELEADWSKVRVAQALGMQEKYGNQNTDGSRSMRHSFEPMRRVGAAARQMLELAAAQQWNVKPTEVQAKNHEVIHTKTGRRLGYGALAEAAAKITPPAAKDLRLKKPAEFRYIGKESTRGIDLKNIVTGNTQYGIDTRLPGMLYAVVARPMVMGGKVRSFDASDALKVPGVIQVVELKSSPAPAGFNPLGGIAVIAKNTWAAIKGREALKITWDDGKHASYNSVEYKKTLQDAARKPAKAVRNNGDTMSVLSKSTRRMEAEYYLPHIAHATMEPPAATAHIVDGKCEVWACVQAPQAAREIVATHLKLKPEDVTVHVTLLGGGFGRKSKPDFAAEAALLSQAMKGVPVKVTWTREDDIHNDYFHTVSVERLEVALDAGGKPTAWLHRTAAPTIASIFSEGAKGEQPFELGMSAVNIPFVIPNFRVEAPEVEAHTRIGWFRSVSNIPHVFAIQSFVAELAAAAKRDHRDYLLDLIGPARKINPKDMADEWNYGESPERYPLDTGRMRNTITLATNKAGWGRKLPKGHGLGLAVSYSFVTYVAVVIEAVISDKGELSIPRVDIAVDCGAQINPDRVRSQIEGACIMGLSLALTGEITFKDGRAEQGNFHEYEVMRSMDAPREIRVHFIKHDFDVPLGGVGEPATPPIAPALCNAIFAATGKRIRDLPLRNQLQASAK</sequence>
<accession>A0ABW2IB43</accession>
<feature type="domain" description="Aldehyde oxidase/xanthine dehydrogenase a/b hammerhead" evidence="1">
    <location>
        <begin position="233"/>
        <end position="322"/>
    </location>
</feature>
<dbReference type="InterPro" id="IPR008274">
    <property type="entry name" value="AldOxase/xan_DH_MoCoBD1"/>
</dbReference>
<dbReference type="InterPro" id="IPR000674">
    <property type="entry name" value="Ald_Oxase/Xan_DH_a/b"/>
</dbReference>
<dbReference type="PROSITE" id="PS51318">
    <property type="entry name" value="TAT"/>
    <property type="match status" value="1"/>
</dbReference>
<proteinExistence type="predicted"/>
<dbReference type="InterPro" id="IPR046867">
    <property type="entry name" value="AldOxase/xan_DH_MoCoBD2"/>
</dbReference>
<dbReference type="InterPro" id="IPR006311">
    <property type="entry name" value="TAT_signal"/>
</dbReference>
<dbReference type="PANTHER" id="PTHR47495:SF3">
    <property type="entry name" value="BLR6219 PROTEIN"/>
    <property type="match status" value="1"/>
</dbReference>
<protein>
    <submittedName>
        <fullName evidence="2">Molybdopterin cofactor-binding domain-containing protein</fullName>
    </submittedName>
</protein>
<reference evidence="3" key="1">
    <citation type="journal article" date="2019" name="Int. J. Syst. Evol. Microbiol.">
        <title>The Global Catalogue of Microorganisms (GCM) 10K type strain sequencing project: providing services to taxonomists for standard genome sequencing and annotation.</title>
        <authorList>
            <consortium name="The Broad Institute Genomics Platform"/>
            <consortium name="The Broad Institute Genome Sequencing Center for Infectious Disease"/>
            <person name="Wu L."/>
            <person name="Ma J."/>
        </authorList>
    </citation>
    <scope>NUCLEOTIDE SEQUENCE [LARGE SCALE GENOMIC DNA]</scope>
    <source>
        <strain evidence="3">KACC 12508</strain>
    </source>
</reference>
<keyword evidence="3" id="KW-1185">Reference proteome</keyword>
<dbReference type="Gene3D" id="3.90.1170.50">
    <property type="entry name" value="Aldehyde oxidase/xanthine dehydrogenase, a/b hammerhead"/>
    <property type="match status" value="1"/>
</dbReference>
<dbReference type="InterPro" id="IPR052516">
    <property type="entry name" value="N-heterocyclic_Hydroxylase"/>
</dbReference>
<dbReference type="Pfam" id="PF20256">
    <property type="entry name" value="MoCoBD_2"/>
    <property type="match status" value="2"/>
</dbReference>
<dbReference type="RefSeq" id="WP_382271640.1">
    <property type="nucleotide sequence ID" value="NZ_JBHTBU010000001.1"/>
</dbReference>
<evidence type="ECO:0000259" key="1">
    <source>
        <dbReference type="SMART" id="SM01008"/>
    </source>
</evidence>
<gene>
    <name evidence="2" type="ORF">ACFQPC_09615</name>
</gene>
<comment type="caution">
    <text evidence="2">The sequence shown here is derived from an EMBL/GenBank/DDBJ whole genome shotgun (WGS) entry which is preliminary data.</text>
</comment>
<dbReference type="SMART" id="SM01008">
    <property type="entry name" value="Ald_Xan_dh_C"/>
    <property type="match status" value="1"/>
</dbReference>
<evidence type="ECO:0000313" key="2">
    <source>
        <dbReference type="EMBL" id="MFC7288291.1"/>
    </source>
</evidence>
<dbReference type="EMBL" id="JBHTBU010000001">
    <property type="protein sequence ID" value="MFC7288291.1"/>
    <property type="molecule type" value="Genomic_DNA"/>
</dbReference>
<dbReference type="InterPro" id="IPR037165">
    <property type="entry name" value="AldOxase/xan_DH_Mopterin-bd_sf"/>
</dbReference>
<dbReference type="PANTHER" id="PTHR47495">
    <property type="entry name" value="ALDEHYDE DEHYDROGENASE"/>
    <property type="match status" value="1"/>
</dbReference>
<dbReference type="PIRSF" id="PIRSF036389">
    <property type="entry name" value="IOR_B"/>
    <property type="match status" value="1"/>
</dbReference>